<evidence type="ECO:0000256" key="2">
    <source>
        <dbReference type="ARBA" id="ARBA00022801"/>
    </source>
</evidence>
<dbReference type="SUPFAM" id="SSF52972">
    <property type="entry name" value="ITPase-like"/>
    <property type="match status" value="2"/>
</dbReference>
<sequence>MLRYVTTNPGKVREAERYLADGSVSQLNFDYTEIQAAELAPIAARGAREAYREAGEPVLVDDAGLFVEGIDGFPGPYSSYVEDTLGIDRVWEVARSLEDRRAAFRCTLAYCDGEGFAASPDPVDRGDRVAAAAAGPGDANADGVDGDPERADPLPVKLFEGYVPGRIVAPRGDGGFGYDPIFEHDGETFAEMDTDRKNAVSHRGRALEKFAEWYADR</sequence>
<dbReference type="InterPro" id="IPR029001">
    <property type="entry name" value="ITPase-like_fam"/>
</dbReference>
<comment type="similarity">
    <text evidence="1">Belongs to the HAM1 NTPase family.</text>
</comment>
<evidence type="ECO:0000313" key="4">
    <source>
        <dbReference type="Proteomes" id="UP001596145"/>
    </source>
</evidence>
<reference evidence="3 4" key="1">
    <citation type="journal article" date="2019" name="Int. J. Syst. Evol. Microbiol.">
        <title>The Global Catalogue of Microorganisms (GCM) 10K type strain sequencing project: providing services to taxonomists for standard genome sequencing and annotation.</title>
        <authorList>
            <consortium name="The Broad Institute Genomics Platform"/>
            <consortium name="The Broad Institute Genome Sequencing Center for Infectious Disease"/>
            <person name="Wu L."/>
            <person name="Ma J."/>
        </authorList>
    </citation>
    <scope>NUCLEOTIDE SEQUENCE [LARGE SCALE GENOMIC DNA]</scope>
    <source>
        <strain evidence="3 4">CGMCC 1.16026</strain>
    </source>
</reference>
<dbReference type="CDD" id="cd00515">
    <property type="entry name" value="HAM1"/>
    <property type="match status" value="1"/>
</dbReference>
<dbReference type="PANTHER" id="PTHR11067:SF9">
    <property type="entry name" value="INOSINE TRIPHOSPHATE PYROPHOSPHATASE"/>
    <property type="match status" value="1"/>
</dbReference>
<dbReference type="AlphaFoldDB" id="A0ABD5QM70"/>
<dbReference type="GO" id="GO:0016787">
    <property type="term" value="F:hydrolase activity"/>
    <property type="evidence" value="ECO:0007669"/>
    <property type="project" value="UniProtKB-KW"/>
</dbReference>
<protein>
    <submittedName>
        <fullName evidence="3">Non-canonical purine NTP pyrophosphatase</fullName>
        <ecNumber evidence="3">3.6.1.-</ecNumber>
    </submittedName>
</protein>
<accession>A0ABD5QM70</accession>
<dbReference type="Gene3D" id="3.90.950.10">
    <property type="match status" value="1"/>
</dbReference>
<evidence type="ECO:0000313" key="3">
    <source>
        <dbReference type="EMBL" id="MFC5133270.1"/>
    </source>
</evidence>
<dbReference type="Proteomes" id="UP001596145">
    <property type="component" value="Unassembled WGS sequence"/>
</dbReference>
<dbReference type="EC" id="3.6.1.-" evidence="3"/>
<keyword evidence="2 3" id="KW-0378">Hydrolase</keyword>
<gene>
    <name evidence="3" type="ORF">ACFPJA_00805</name>
</gene>
<dbReference type="Pfam" id="PF01725">
    <property type="entry name" value="Ham1p_like"/>
    <property type="match status" value="2"/>
</dbReference>
<dbReference type="RefSeq" id="WP_122104043.1">
    <property type="nucleotide sequence ID" value="NZ_JBHSKV010000001.1"/>
</dbReference>
<evidence type="ECO:0000256" key="1">
    <source>
        <dbReference type="ARBA" id="ARBA00008023"/>
    </source>
</evidence>
<organism evidence="3 4">
    <name type="scientific">Halorubrum glutamatedens</name>
    <dbReference type="NCBI Taxonomy" id="2707018"/>
    <lineage>
        <taxon>Archaea</taxon>
        <taxon>Methanobacteriati</taxon>
        <taxon>Methanobacteriota</taxon>
        <taxon>Stenosarchaea group</taxon>
        <taxon>Halobacteria</taxon>
        <taxon>Halobacteriales</taxon>
        <taxon>Haloferacaceae</taxon>
        <taxon>Halorubrum</taxon>
    </lineage>
</organism>
<keyword evidence="4" id="KW-1185">Reference proteome</keyword>
<comment type="caution">
    <text evidence="3">The sequence shown here is derived from an EMBL/GenBank/DDBJ whole genome shotgun (WGS) entry which is preliminary data.</text>
</comment>
<proteinExistence type="inferred from homology"/>
<dbReference type="PANTHER" id="PTHR11067">
    <property type="entry name" value="INOSINE TRIPHOSPHATE PYROPHOSPHATASE/HAM1 PROTEIN"/>
    <property type="match status" value="1"/>
</dbReference>
<dbReference type="EMBL" id="JBHSKV010000001">
    <property type="protein sequence ID" value="MFC5133270.1"/>
    <property type="molecule type" value="Genomic_DNA"/>
</dbReference>
<name>A0ABD5QM70_9EURY</name>
<dbReference type="InterPro" id="IPR002637">
    <property type="entry name" value="RdgB/HAM1"/>
</dbReference>